<gene>
    <name evidence="2" type="ORF">C8R41DRAFT_871518</name>
</gene>
<dbReference type="EMBL" id="JANVFT010000112">
    <property type="protein sequence ID" value="KAJ4466775.1"/>
    <property type="molecule type" value="Genomic_DNA"/>
</dbReference>
<evidence type="ECO:0000313" key="2">
    <source>
        <dbReference type="EMBL" id="KAJ4466775.1"/>
    </source>
</evidence>
<reference evidence="2" key="1">
    <citation type="submission" date="2022-08" db="EMBL/GenBank/DDBJ databases">
        <title>A Global Phylogenomic Analysis of the Shiitake Genus Lentinula.</title>
        <authorList>
            <consortium name="DOE Joint Genome Institute"/>
            <person name="Sierra-Patev S."/>
            <person name="Min B."/>
            <person name="Naranjo-Ortiz M."/>
            <person name="Looney B."/>
            <person name="Konkel Z."/>
            <person name="Slot J.C."/>
            <person name="Sakamoto Y."/>
            <person name="Steenwyk J.L."/>
            <person name="Rokas A."/>
            <person name="Carro J."/>
            <person name="Camarero S."/>
            <person name="Ferreira P."/>
            <person name="Molpeceres G."/>
            <person name="Ruiz-Duenas F.J."/>
            <person name="Serrano A."/>
            <person name="Henrissat B."/>
            <person name="Drula E."/>
            <person name="Hughes K.W."/>
            <person name="Mata J.L."/>
            <person name="Ishikawa N.K."/>
            <person name="Vargas-Isla R."/>
            <person name="Ushijima S."/>
            <person name="Smith C.A."/>
            <person name="Ahrendt S."/>
            <person name="Andreopoulos W."/>
            <person name="He G."/>
            <person name="Labutti K."/>
            <person name="Lipzen A."/>
            <person name="Ng V."/>
            <person name="Riley R."/>
            <person name="Sandor L."/>
            <person name="Barry K."/>
            <person name="Martinez A.T."/>
            <person name="Xiao Y."/>
            <person name="Gibbons J.G."/>
            <person name="Terashima K."/>
            <person name="Grigoriev I.V."/>
            <person name="Hibbett D.S."/>
        </authorList>
    </citation>
    <scope>NUCLEOTIDE SEQUENCE</scope>
    <source>
        <strain evidence="2">RHP3577 ss4</strain>
    </source>
</reference>
<sequence length="655" mass="74137">DLGDDVDTYVRGGWNGSGWIVPSMRYIRSKTRRGLSAFAVLQEKFHEQASYRTLVMDGLGESAQALRVRAGSTLPTSAAEKTTRRLNSVCDIIEITDSSDDDDKCSVIEITDSSDDEEVPTKKHFHKVKPQKQSAPTLLGKKDFHKKTFHIVRRRKQSTPTPKDEVRLNPPKAGQLIRPQAEGKTLSAILAQVLELVPDVRPQFAKDLIRLHSTSGQNQVVEAVIHSLFETTSGRRVEKRKSTGQGRLEGGEHKKPRLSEVDYSREHLLVDFPDVPRNYITKTLFAHRVLYAPTHLFLRDENRRGPPFNYIPERPIHASSLKGKGRALEDAEFQRERAWLLEKLKDEDVKLDRTTAEQLDHQGSIETKWCNARKRISSARDSGCNLAFPVSVLQKVLPNNLLKLYERVRQRNEIEMAGLEGLEECPFCDFKIIALKAVKVVYPFPVPILGVLTFFSTELEKENMLESRALMRNCPRCNKAFVKDEGCTIPGGPQSSSSTQKCPLWELLENRHTEEVNAAAEKAMNDYQRVNPGVQIKLHLAKKPGVPIGGANPLGYGLPGMPRNNPYVCYANLPVLYGHNEQLEAQEVTDGFWWLGQLANYFPVQFIGVIWNILSEAWEGFYGLHATLMKTRHSENPKENRAWFLNNVPPHWGLL</sequence>
<name>A0ABQ8V0V7_9AGAR</name>
<evidence type="ECO:0000256" key="1">
    <source>
        <dbReference type="SAM" id="MobiDB-lite"/>
    </source>
</evidence>
<feature type="non-terminal residue" evidence="2">
    <location>
        <position position="1"/>
    </location>
</feature>
<comment type="caution">
    <text evidence="2">The sequence shown here is derived from an EMBL/GenBank/DDBJ whole genome shotgun (WGS) entry which is preliminary data.</text>
</comment>
<proteinExistence type="predicted"/>
<evidence type="ECO:0000313" key="3">
    <source>
        <dbReference type="Proteomes" id="UP001150217"/>
    </source>
</evidence>
<feature type="region of interest" description="Disordered" evidence="1">
    <location>
        <begin position="235"/>
        <end position="254"/>
    </location>
</feature>
<accession>A0ABQ8V0V7</accession>
<dbReference type="Proteomes" id="UP001150217">
    <property type="component" value="Unassembled WGS sequence"/>
</dbReference>
<protein>
    <submittedName>
        <fullName evidence="2">Uncharacterized protein</fullName>
    </submittedName>
</protein>
<keyword evidence="3" id="KW-1185">Reference proteome</keyword>
<organism evidence="2 3">
    <name type="scientific">Lentinula lateritia</name>
    <dbReference type="NCBI Taxonomy" id="40482"/>
    <lineage>
        <taxon>Eukaryota</taxon>
        <taxon>Fungi</taxon>
        <taxon>Dikarya</taxon>
        <taxon>Basidiomycota</taxon>
        <taxon>Agaricomycotina</taxon>
        <taxon>Agaricomycetes</taxon>
        <taxon>Agaricomycetidae</taxon>
        <taxon>Agaricales</taxon>
        <taxon>Marasmiineae</taxon>
        <taxon>Omphalotaceae</taxon>
        <taxon>Lentinula</taxon>
    </lineage>
</organism>